<evidence type="ECO:0000256" key="1">
    <source>
        <dbReference type="SAM" id="Phobius"/>
    </source>
</evidence>
<organism evidence="2">
    <name type="scientific">Spongospora subterranea</name>
    <dbReference type="NCBI Taxonomy" id="70186"/>
    <lineage>
        <taxon>Eukaryota</taxon>
        <taxon>Sar</taxon>
        <taxon>Rhizaria</taxon>
        <taxon>Endomyxa</taxon>
        <taxon>Phytomyxea</taxon>
        <taxon>Plasmodiophorida</taxon>
        <taxon>Plasmodiophoridae</taxon>
        <taxon>Spongospora</taxon>
    </lineage>
</organism>
<feature type="non-terminal residue" evidence="2">
    <location>
        <position position="1"/>
    </location>
</feature>
<sequence>RSRGRGLYKKMYYYDDCGEEDCMSVILVEYGIKFIGHIGKRRAFLFQLMRILDPIYVSILLLILALGNHPPLGWCDIVGIGIKGFAFETAGEDLDGHKTESWTDLDQGWVR</sequence>
<name>A0A0H5R758_9EUKA</name>
<reference evidence="2" key="1">
    <citation type="submission" date="2015-04" db="EMBL/GenBank/DDBJ databases">
        <title>The genome sequence of the plant pathogenic Rhizarian Plasmodiophora brassicae reveals insights in its biotrophic life cycle and the origin of chitin synthesis.</title>
        <authorList>
            <person name="Schwelm A."/>
            <person name="Fogelqvist J."/>
            <person name="Knaust A."/>
            <person name="Julke S."/>
            <person name="Lilja T."/>
            <person name="Dhandapani V."/>
            <person name="Bonilla-Rosso G."/>
            <person name="Karlsson M."/>
            <person name="Shevchenko A."/>
            <person name="Choi S.R."/>
            <person name="Kim H.G."/>
            <person name="Park J.Y."/>
            <person name="Lim Y.P."/>
            <person name="Ludwig-Muller J."/>
            <person name="Dixelius C."/>
        </authorList>
    </citation>
    <scope>NUCLEOTIDE SEQUENCE</scope>
    <source>
        <tissue evidence="2">Potato root galls</tissue>
    </source>
</reference>
<keyword evidence="1" id="KW-0472">Membrane</keyword>
<dbReference type="AlphaFoldDB" id="A0A0H5R758"/>
<dbReference type="EMBL" id="HACM01009506">
    <property type="protein sequence ID" value="CRZ09948.1"/>
    <property type="molecule type" value="Transcribed_RNA"/>
</dbReference>
<protein>
    <submittedName>
        <fullName evidence="2">Uncharacterized protein</fullName>
    </submittedName>
</protein>
<evidence type="ECO:0000313" key="2">
    <source>
        <dbReference type="EMBL" id="CRZ09948.1"/>
    </source>
</evidence>
<keyword evidence="1" id="KW-0812">Transmembrane</keyword>
<feature type="transmembrane region" description="Helical" evidence="1">
    <location>
        <begin position="43"/>
        <end position="66"/>
    </location>
</feature>
<keyword evidence="1" id="KW-1133">Transmembrane helix</keyword>
<proteinExistence type="predicted"/>
<accession>A0A0H5R758</accession>